<name>A0A5N8X1X2_9ACTN</name>
<evidence type="ECO:0000313" key="2">
    <source>
        <dbReference type="Proteomes" id="UP000373149"/>
    </source>
</evidence>
<reference evidence="1 2" key="1">
    <citation type="submission" date="2019-09" db="EMBL/GenBank/DDBJ databases">
        <authorList>
            <person name="Duangmal K."/>
            <person name="Teo W.F.A."/>
            <person name="Lipun K."/>
        </authorList>
    </citation>
    <scope>NUCLEOTIDE SEQUENCE [LARGE SCALE GENOMIC DNA]</scope>
    <source>
        <strain evidence="1 2">K1PN6</strain>
    </source>
</reference>
<keyword evidence="2" id="KW-1185">Reference proteome</keyword>
<dbReference type="AlphaFoldDB" id="A0A5N8X1X2"/>
<organism evidence="1 2">
    <name type="scientific">Streptomyces acidicola</name>
    <dbReference type="NCBI Taxonomy" id="2596892"/>
    <lineage>
        <taxon>Bacteria</taxon>
        <taxon>Bacillati</taxon>
        <taxon>Actinomycetota</taxon>
        <taxon>Actinomycetes</taxon>
        <taxon>Kitasatosporales</taxon>
        <taxon>Streptomycetaceae</taxon>
        <taxon>Streptomyces</taxon>
    </lineage>
</organism>
<protein>
    <submittedName>
        <fullName evidence="1">Uncharacterized protein</fullName>
    </submittedName>
</protein>
<gene>
    <name evidence="1" type="ORF">FPZ41_31480</name>
</gene>
<dbReference type="RefSeq" id="WP_152867025.1">
    <property type="nucleotide sequence ID" value="NZ_VMNX01000157.1"/>
</dbReference>
<evidence type="ECO:0000313" key="1">
    <source>
        <dbReference type="EMBL" id="MPY52838.1"/>
    </source>
</evidence>
<dbReference type="Proteomes" id="UP000373149">
    <property type="component" value="Unassembled WGS sequence"/>
</dbReference>
<dbReference type="EMBL" id="VMNX01000157">
    <property type="protein sequence ID" value="MPY52838.1"/>
    <property type="molecule type" value="Genomic_DNA"/>
</dbReference>
<accession>A0A5N8X1X2</accession>
<sequence>MTARSLAQIVAVRGPWPAHPRAGGGDRLPDRGRHRSCANAVGDHTVELFKLTVRRRSRGNEVADAAS</sequence>
<comment type="caution">
    <text evidence="1">The sequence shown here is derived from an EMBL/GenBank/DDBJ whole genome shotgun (WGS) entry which is preliminary data.</text>
</comment>
<proteinExistence type="predicted"/>